<comment type="caution">
    <text evidence="2">The sequence shown here is derived from an EMBL/GenBank/DDBJ whole genome shotgun (WGS) entry which is preliminary data.</text>
</comment>
<dbReference type="EMBL" id="QXEV01000010">
    <property type="protein sequence ID" value="RIA75826.1"/>
    <property type="molecule type" value="Genomic_DNA"/>
</dbReference>
<sequence length="176" mass="20799">MTREERKALDYLRVMEMPIDHEITRLELKNQFLMLEEKYNPNNIENGIQYFDIKNAYDYLYDHMELLNEAIHNALNPYNETHEYSYSYCYTEDEVNNIKEEKEKKDEYFNPGNINTMPEIKDRPTVFGAVLSLLSPVLGFLMFALTRKVTPKSSWLYLILAILSIAVSFVALFFLV</sequence>
<protein>
    <submittedName>
        <fullName evidence="2">Uncharacterized protein</fullName>
    </submittedName>
</protein>
<reference evidence="2 3" key="1">
    <citation type="submission" date="2018-08" db="EMBL/GenBank/DDBJ databases">
        <title>Genomic Encyclopedia of Archaeal and Bacterial Type Strains, Phase II (KMG-II): from individual species to whole genera.</title>
        <authorList>
            <person name="Goeker M."/>
        </authorList>
    </citation>
    <scope>NUCLEOTIDE SEQUENCE [LARGE SCALE GENOMIC DNA]</scope>
    <source>
        <strain evidence="2 3">ATCC 27112</strain>
    </source>
</reference>
<evidence type="ECO:0000313" key="2">
    <source>
        <dbReference type="EMBL" id="RIA75826.1"/>
    </source>
</evidence>
<evidence type="ECO:0000256" key="1">
    <source>
        <dbReference type="SAM" id="Phobius"/>
    </source>
</evidence>
<keyword evidence="1" id="KW-0472">Membrane</keyword>
<keyword evidence="1" id="KW-0812">Transmembrane</keyword>
<keyword evidence="3" id="KW-1185">Reference proteome</keyword>
<dbReference type="RefSeq" id="WP_119016266.1">
    <property type="nucleotide sequence ID" value="NZ_QXEV01000010.1"/>
</dbReference>
<dbReference type="Proteomes" id="UP000266506">
    <property type="component" value="Unassembled WGS sequence"/>
</dbReference>
<dbReference type="InParanoid" id="A0A397RSW2"/>
<dbReference type="AlphaFoldDB" id="A0A397RSW2"/>
<keyword evidence="1" id="KW-1133">Transmembrane helix</keyword>
<proteinExistence type="predicted"/>
<gene>
    <name evidence="2" type="ORF">EI71_01123</name>
</gene>
<accession>A0A397RSW2</accession>
<evidence type="ECO:0000313" key="3">
    <source>
        <dbReference type="Proteomes" id="UP000266506"/>
    </source>
</evidence>
<name>A0A397RSW2_9MOLU</name>
<feature type="transmembrane region" description="Helical" evidence="1">
    <location>
        <begin position="155"/>
        <end position="175"/>
    </location>
</feature>
<feature type="transmembrane region" description="Helical" evidence="1">
    <location>
        <begin position="125"/>
        <end position="143"/>
    </location>
</feature>
<organism evidence="2 3">
    <name type="scientific">Anaeroplasma bactoclasticum</name>
    <dbReference type="NCBI Taxonomy" id="2088"/>
    <lineage>
        <taxon>Bacteria</taxon>
        <taxon>Bacillati</taxon>
        <taxon>Mycoplasmatota</taxon>
        <taxon>Mollicutes</taxon>
        <taxon>Anaeroplasmatales</taxon>
        <taxon>Anaeroplasmataceae</taxon>
        <taxon>Anaeroplasma</taxon>
    </lineage>
</organism>